<reference evidence="2 3" key="1">
    <citation type="submission" date="2021-04" db="EMBL/GenBank/DDBJ databases">
        <authorList>
            <person name="Bliznina A."/>
        </authorList>
    </citation>
    <scope>NUCLEOTIDE SEQUENCE [LARGE SCALE GENOMIC DNA]</scope>
</reference>
<feature type="domain" description="Cilia- and flagella-associated protein 61 N-terminal" evidence="1">
    <location>
        <begin position="242"/>
        <end position="343"/>
    </location>
</feature>
<evidence type="ECO:0000259" key="1">
    <source>
        <dbReference type="Pfam" id="PF16092"/>
    </source>
</evidence>
<dbReference type="InterPro" id="IPR032151">
    <property type="entry name" value="CFAP61_N"/>
</dbReference>
<sequence length="344" mass="39215">MDRPTTGQSRFSGLTLDTQFSRQTSLAPKELEGIFTFEGVSHDLLLSNGKLYWEPITVDIPGVEAPMGEKYCVEIEKFVIGVRFRKIKTVIRGQARSIVTGRAFINYWLKCDRVEKARLGFNLRVIADDEEFDFTFNNDTEELVRTWASAILKIIRKRPFISKNHAKVFIEKSDVKDLPTILNYFHSAGLKYTICKLADFKFVLPSETAILIGTDKFLQFAFDYRCPFIHHVIVTKNDSRLSSVSSKIPNSPYSIINRDDFVPTLFIRPGKEEDNDDVAAVYKNNDQLKMIYGDFFYTEMVESVDERHKVLVADVNDIAVGAIAISSKISLDQLQCTHHIGGFK</sequence>
<protein>
    <submittedName>
        <fullName evidence="2">Oidioi.mRNA.OKI2018_I69.chr2.g6936.t1.cds</fullName>
    </submittedName>
</protein>
<dbReference type="Pfam" id="PF16092">
    <property type="entry name" value="CFAP61_N"/>
    <property type="match status" value="1"/>
</dbReference>
<gene>
    <name evidence="2" type="ORF">OKIOD_LOCUS15701</name>
</gene>
<keyword evidence="3" id="KW-1185">Reference proteome</keyword>
<name>A0ABN7T6X6_OIKDI</name>
<dbReference type="InterPro" id="IPR038884">
    <property type="entry name" value="CFAP61"/>
</dbReference>
<dbReference type="PANTHER" id="PTHR21178:SF8">
    <property type="entry name" value="CILIA- AND FLAGELLA-ASSOCIATED PROTEIN 61"/>
    <property type="match status" value="1"/>
</dbReference>
<proteinExistence type="predicted"/>
<dbReference type="PANTHER" id="PTHR21178">
    <property type="entry name" value="CILIA- AND FLAGELLA-ASSOCIATED PROTEIN 61"/>
    <property type="match status" value="1"/>
</dbReference>
<evidence type="ECO:0000313" key="2">
    <source>
        <dbReference type="EMBL" id="CAG5112755.1"/>
    </source>
</evidence>
<dbReference type="EMBL" id="OU015567">
    <property type="protein sequence ID" value="CAG5112755.1"/>
    <property type="molecule type" value="Genomic_DNA"/>
</dbReference>
<organism evidence="2 3">
    <name type="scientific">Oikopleura dioica</name>
    <name type="common">Tunicate</name>
    <dbReference type="NCBI Taxonomy" id="34765"/>
    <lineage>
        <taxon>Eukaryota</taxon>
        <taxon>Metazoa</taxon>
        <taxon>Chordata</taxon>
        <taxon>Tunicata</taxon>
        <taxon>Appendicularia</taxon>
        <taxon>Copelata</taxon>
        <taxon>Oikopleuridae</taxon>
        <taxon>Oikopleura</taxon>
    </lineage>
</organism>
<dbReference type="Proteomes" id="UP001158576">
    <property type="component" value="Chromosome 2"/>
</dbReference>
<accession>A0ABN7T6X6</accession>
<evidence type="ECO:0000313" key="3">
    <source>
        <dbReference type="Proteomes" id="UP001158576"/>
    </source>
</evidence>